<dbReference type="CDD" id="cd02966">
    <property type="entry name" value="TlpA_like_family"/>
    <property type="match status" value="1"/>
</dbReference>
<evidence type="ECO:0000259" key="3">
    <source>
        <dbReference type="PROSITE" id="PS51352"/>
    </source>
</evidence>
<dbReference type="eggNOG" id="COG0526">
    <property type="taxonomic scope" value="Bacteria"/>
</dbReference>
<dbReference type="EMBL" id="CP003155">
    <property type="protein sequence ID" value="AEV28529.1"/>
    <property type="molecule type" value="Genomic_DNA"/>
</dbReference>
<dbReference type="Gene3D" id="3.40.30.10">
    <property type="entry name" value="Glutaredoxin"/>
    <property type="match status" value="1"/>
</dbReference>
<dbReference type="RefSeq" id="WP_014269378.1">
    <property type="nucleotide sequence ID" value="NC_016633.1"/>
</dbReference>
<feature type="domain" description="Thioredoxin" evidence="3">
    <location>
        <begin position="88"/>
        <end position="229"/>
    </location>
</feature>
<dbReference type="SUPFAM" id="SSF52833">
    <property type="entry name" value="Thioredoxin-like"/>
    <property type="match status" value="1"/>
</dbReference>
<dbReference type="InterPro" id="IPR013766">
    <property type="entry name" value="Thioredoxin_domain"/>
</dbReference>
<keyword evidence="1" id="KW-0676">Redox-active center</keyword>
<dbReference type="InterPro" id="IPR000866">
    <property type="entry name" value="AhpC/TSA"/>
</dbReference>
<dbReference type="GO" id="GO:0016491">
    <property type="term" value="F:oxidoreductase activity"/>
    <property type="evidence" value="ECO:0007669"/>
    <property type="project" value="InterPro"/>
</dbReference>
<accession>G8QY24</accession>
<gene>
    <name evidence="4" type="ordered locus">SpiGrapes_0688</name>
</gene>
<dbReference type="InterPro" id="IPR017937">
    <property type="entry name" value="Thioredoxin_CS"/>
</dbReference>
<keyword evidence="5" id="KW-1185">Reference proteome</keyword>
<organism evidence="4 5">
    <name type="scientific">Sphaerochaeta pleomorpha (strain ATCC BAA-1885 / DSM 22778 / Grapes)</name>
    <dbReference type="NCBI Taxonomy" id="158190"/>
    <lineage>
        <taxon>Bacteria</taxon>
        <taxon>Pseudomonadati</taxon>
        <taxon>Spirochaetota</taxon>
        <taxon>Spirochaetia</taxon>
        <taxon>Spirochaetales</taxon>
        <taxon>Sphaerochaetaceae</taxon>
        <taxon>Sphaerochaeta</taxon>
    </lineage>
</organism>
<dbReference type="KEGG" id="sgp:SpiGrapes_0688"/>
<dbReference type="PANTHER" id="PTHR42852:SF17">
    <property type="entry name" value="THIOREDOXIN-LIKE PROTEIN HI_1115"/>
    <property type="match status" value="1"/>
</dbReference>
<dbReference type="STRING" id="158190.SpiGrapes_0688"/>
<dbReference type="AlphaFoldDB" id="G8QY24"/>
<proteinExistence type="predicted"/>
<name>G8QY24_SPHPG</name>
<dbReference type="PANTHER" id="PTHR42852">
    <property type="entry name" value="THIOL:DISULFIDE INTERCHANGE PROTEIN DSBE"/>
    <property type="match status" value="1"/>
</dbReference>
<reference evidence="4 5" key="1">
    <citation type="submission" date="2011-11" db="EMBL/GenBank/DDBJ databases">
        <title>Complete sequence of Spirochaeta sp. grapes.</title>
        <authorList>
            <consortium name="US DOE Joint Genome Institute"/>
            <person name="Lucas S."/>
            <person name="Han J."/>
            <person name="Lapidus A."/>
            <person name="Cheng J.-F."/>
            <person name="Goodwin L."/>
            <person name="Pitluck S."/>
            <person name="Peters L."/>
            <person name="Ovchinnikova G."/>
            <person name="Munk A.C."/>
            <person name="Detter J.C."/>
            <person name="Han C."/>
            <person name="Tapia R."/>
            <person name="Land M."/>
            <person name="Hauser L."/>
            <person name="Kyrpides N."/>
            <person name="Ivanova N."/>
            <person name="Pagani I."/>
            <person name="Ritalahtilisa K."/>
            <person name="Loeffler F."/>
            <person name="Woyke T."/>
        </authorList>
    </citation>
    <scope>NUCLEOTIDE SEQUENCE [LARGE SCALE GENOMIC DNA]</scope>
    <source>
        <strain evidence="5">ATCC BAA-1885 / DSM 22778 / Grapes</strain>
    </source>
</reference>
<evidence type="ECO:0000256" key="2">
    <source>
        <dbReference type="SAM" id="MobiDB-lite"/>
    </source>
</evidence>
<dbReference type="Pfam" id="PF00578">
    <property type="entry name" value="AhpC-TSA"/>
    <property type="match status" value="1"/>
</dbReference>
<protein>
    <submittedName>
        <fullName evidence="4">Redoxin</fullName>
    </submittedName>
</protein>
<dbReference type="OrthoDB" id="9809733at2"/>
<dbReference type="HOGENOM" id="CLU_042529_11_4_12"/>
<sequence>MKKNIRNLIISVLAFIILILAASLAYNSLKDRNAEVAYKPELKVPVTIETTETVPELPAVPAPEPQAVTVSAAAPAPDQDIAEPQAEPAPEPKMPDIPLTRLDGTKTSFDAVRQGKPVVINYFASWCPPCKQELPYFLKAYEKYKDQVAFIFIDSLDGSRETEATIKAFVKDFPFTGPVYFDDGIFAYMFQTTSLPTTVFFASDGTVVSGHLGLVSEEVLIKSIEAILP</sequence>
<dbReference type="InterPro" id="IPR036249">
    <property type="entry name" value="Thioredoxin-like_sf"/>
</dbReference>
<dbReference type="Proteomes" id="UP000005632">
    <property type="component" value="Chromosome"/>
</dbReference>
<dbReference type="GO" id="GO:0016209">
    <property type="term" value="F:antioxidant activity"/>
    <property type="evidence" value="ECO:0007669"/>
    <property type="project" value="InterPro"/>
</dbReference>
<evidence type="ECO:0000313" key="5">
    <source>
        <dbReference type="Proteomes" id="UP000005632"/>
    </source>
</evidence>
<dbReference type="InterPro" id="IPR050553">
    <property type="entry name" value="Thioredoxin_ResA/DsbE_sf"/>
</dbReference>
<dbReference type="PROSITE" id="PS00194">
    <property type="entry name" value="THIOREDOXIN_1"/>
    <property type="match status" value="1"/>
</dbReference>
<evidence type="ECO:0000313" key="4">
    <source>
        <dbReference type="EMBL" id="AEV28529.1"/>
    </source>
</evidence>
<evidence type="ECO:0000256" key="1">
    <source>
        <dbReference type="ARBA" id="ARBA00023284"/>
    </source>
</evidence>
<feature type="region of interest" description="Disordered" evidence="2">
    <location>
        <begin position="72"/>
        <end position="96"/>
    </location>
</feature>
<dbReference type="PROSITE" id="PS51352">
    <property type="entry name" value="THIOREDOXIN_2"/>
    <property type="match status" value="1"/>
</dbReference>